<dbReference type="InterPro" id="IPR051539">
    <property type="entry name" value="T4SS-coupling_protein"/>
</dbReference>
<feature type="transmembrane region" description="Helical" evidence="8">
    <location>
        <begin position="611"/>
        <end position="629"/>
    </location>
</feature>
<dbReference type="Gene3D" id="3.40.50.300">
    <property type="entry name" value="P-loop containing nucleotide triphosphate hydrolases"/>
    <property type="match status" value="1"/>
</dbReference>
<evidence type="ECO:0000256" key="2">
    <source>
        <dbReference type="ARBA" id="ARBA00008806"/>
    </source>
</evidence>
<reference evidence="9 10" key="1">
    <citation type="submission" date="2016-11" db="EMBL/GenBank/DDBJ databases">
        <authorList>
            <person name="Varghese N."/>
            <person name="Submissions S."/>
        </authorList>
    </citation>
    <scope>NUCLEOTIDE SEQUENCE [LARGE SCALE GENOMIC DNA]</scope>
    <source>
        <strain evidence="9 10">DSM 28249</strain>
    </source>
</reference>
<keyword evidence="3" id="KW-1003">Cell membrane</keyword>
<keyword evidence="6 8" id="KW-0472">Membrane</keyword>
<evidence type="ECO:0000256" key="7">
    <source>
        <dbReference type="SAM" id="MobiDB-lite"/>
    </source>
</evidence>
<keyword evidence="10" id="KW-1185">Reference proteome</keyword>
<comment type="subcellular location">
    <subcellularLocation>
        <location evidence="1">Cell membrane</location>
        <topology evidence="1">Multi-pass membrane protein</topology>
    </subcellularLocation>
</comment>
<evidence type="ECO:0000313" key="9">
    <source>
        <dbReference type="EMBL" id="SHL87778.1"/>
    </source>
</evidence>
<dbReference type="Proteomes" id="UP000322545">
    <property type="component" value="Unassembled WGS sequence"/>
</dbReference>
<evidence type="ECO:0000256" key="1">
    <source>
        <dbReference type="ARBA" id="ARBA00004651"/>
    </source>
</evidence>
<dbReference type="InterPro" id="IPR027417">
    <property type="entry name" value="P-loop_NTPase"/>
</dbReference>
<dbReference type="SUPFAM" id="SSF52540">
    <property type="entry name" value="P-loop containing nucleoside triphosphate hydrolases"/>
    <property type="match status" value="1"/>
</dbReference>
<dbReference type="GO" id="GO:0005886">
    <property type="term" value="C:plasma membrane"/>
    <property type="evidence" value="ECO:0007669"/>
    <property type="project" value="UniProtKB-SubCell"/>
</dbReference>
<sequence>MNTRPKGSADPTEYIFEEGHLYIGELNEIPLGIKTLRHAITVAGARTGKGVGVINTNLRTWPHNVLVIDPKGEAASVSWEARKNKGQAVHVLDPFKRATVPQDVLASYNPLADLDPNSLTYREDILAIADGTVLRSGDTGAVYWDNGGSRIIAGLIAYVLTYLPPDEQNLISVREILSDQREGGLFEMAISEMENAQSSSLSKMMRAGASAANAKEGSYFISNAEAHTNWLDSEAMTPVLSSSTFSMSDLKRGKASVFVSLPFEMLDEEKHARFLRLMVRCGIRAMQEPMPDGSELGERCLFILDEFFSLGQISEISKAIGGMPSKGLHLWPFLQDMEQLWKLYGQDGAGTFFGSSDLHQFFGISDPKTLDFISNKIGNYDITDLPNEPKFGEGPMGQDYRRTEKQWDDMRKNPNAYSRGEQKAINDSFRLDLEYAQKEYNENLARFNTTASRVVGKPRFSPQAVANLIRLEQDGKTAESQIAFVRGGKPLFCNIGRYFEWDDKKKAPPFPSREEMIANIKEKEAQANALAPPASTTKPASALAPKPQAINDTPHSLTPRHRAQPTSSKQLPQSQSSPQKKPEKLLPYLFWFGLLAGVSTFIFGANTPKDFMVGGTIGAMMGFVYWVLIKMGLW</sequence>
<dbReference type="CDD" id="cd01127">
    <property type="entry name" value="TrwB_TraG_TraD_VirD4"/>
    <property type="match status" value="1"/>
</dbReference>
<evidence type="ECO:0000256" key="5">
    <source>
        <dbReference type="ARBA" id="ARBA00022989"/>
    </source>
</evidence>
<feature type="transmembrane region" description="Helical" evidence="8">
    <location>
        <begin position="585"/>
        <end position="605"/>
    </location>
</feature>
<dbReference type="EMBL" id="FRCB01000003">
    <property type="protein sequence ID" value="SHL87778.1"/>
    <property type="molecule type" value="Genomic_DNA"/>
</dbReference>
<proteinExistence type="inferred from homology"/>
<accession>A0A1M7E856</accession>
<comment type="similarity">
    <text evidence="2">Belongs to the VirD4/TraG family.</text>
</comment>
<evidence type="ECO:0000313" key="10">
    <source>
        <dbReference type="Proteomes" id="UP000322545"/>
    </source>
</evidence>
<feature type="compositionally biased region" description="Low complexity" evidence="7">
    <location>
        <begin position="529"/>
        <end position="545"/>
    </location>
</feature>
<evidence type="ECO:0000256" key="4">
    <source>
        <dbReference type="ARBA" id="ARBA00022692"/>
    </source>
</evidence>
<feature type="compositionally biased region" description="Low complexity" evidence="7">
    <location>
        <begin position="564"/>
        <end position="579"/>
    </location>
</feature>
<dbReference type="InterPro" id="IPR003688">
    <property type="entry name" value="TraG/VirD4"/>
</dbReference>
<dbReference type="Pfam" id="PF02534">
    <property type="entry name" value="T4SS-DNA_transf"/>
    <property type="match status" value="1"/>
</dbReference>
<protein>
    <submittedName>
        <fullName evidence="9">Type IV secretory pathway, VirD4 component, TraG/TraD family ATPase</fullName>
    </submittedName>
</protein>
<evidence type="ECO:0000256" key="3">
    <source>
        <dbReference type="ARBA" id="ARBA00022475"/>
    </source>
</evidence>
<dbReference type="PANTHER" id="PTHR37937:SF1">
    <property type="entry name" value="CONJUGATIVE TRANSFER: DNA TRANSPORT"/>
    <property type="match status" value="1"/>
</dbReference>
<gene>
    <name evidence="9" type="ORF">SAMN05443432_103238</name>
</gene>
<evidence type="ECO:0000256" key="8">
    <source>
        <dbReference type="SAM" id="Phobius"/>
    </source>
</evidence>
<name>A0A1M7E856_9RHOB</name>
<feature type="region of interest" description="Disordered" evidence="7">
    <location>
        <begin position="528"/>
        <end position="580"/>
    </location>
</feature>
<keyword evidence="5 8" id="KW-1133">Transmembrane helix</keyword>
<evidence type="ECO:0000256" key="6">
    <source>
        <dbReference type="ARBA" id="ARBA00023136"/>
    </source>
</evidence>
<dbReference type="AlphaFoldDB" id="A0A1M7E856"/>
<dbReference type="PANTHER" id="PTHR37937">
    <property type="entry name" value="CONJUGATIVE TRANSFER: DNA TRANSPORT"/>
    <property type="match status" value="1"/>
</dbReference>
<dbReference type="RefSeq" id="WP_149779029.1">
    <property type="nucleotide sequence ID" value="NZ_FRCB01000003.1"/>
</dbReference>
<organism evidence="9 10">
    <name type="scientific">Roseovarius litoreus</name>
    <dbReference type="NCBI Taxonomy" id="1155722"/>
    <lineage>
        <taxon>Bacteria</taxon>
        <taxon>Pseudomonadati</taxon>
        <taxon>Pseudomonadota</taxon>
        <taxon>Alphaproteobacteria</taxon>
        <taxon>Rhodobacterales</taxon>
        <taxon>Roseobacteraceae</taxon>
        <taxon>Roseovarius</taxon>
    </lineage>
</organism>
<keyword evidence="4 8" id="KW-0812">Transmembrane</keyword>